<evidence type="ECO:0000256" key="1">
    <source>
        <dbReference type="ARBA" id="ARBA00004672"/>
    </source>
</evidence>
<protein>
    <recommendedName>
        <fullName evidence="2">phosphoribosylaminoimidazolesuccinocarboxamide synthase</fullName>
        <ecNumber evidence="2">6.3.2.6</ecNumber>
    </recommendedName>
</protein>
<dbReference type="GO" id="GO:0004639">
    <property type="term" value="F:phosphoribosylaminoimidazolesuccinocarboxamide synthase activity"/>
    <property type="evidence" value="ECO:0007669"/>
    <property type="project" value="UniProtKB-EC"/>
</dbReference>
<dbReference type="SUPFAM" id="SSF56104">
    <property type="entry name" value="SAICAR synthase-like"/>
    <property type="match status" value="1"/>
</dbReference>
<keyword evidence="5" id="KW-0658">Purine biosynthesis</keyword>
<dbReference type="EMBL" id="AEEH01000043">
    <property type="protein sequence ID" value="EFM25197.1"/>
    <property type="molecule type" value="Genomic_DNA"/>
</dbReference>
<dbReference type="AlphaFoldDB" id="E0NLY6"/>
<evidence type="ECO:0000259" key="8">
    <source>
        <dbReference type="Pfam" id="PF01259"/>
    </source>
</evidence>
<proteinExistence type="predicted"/>
<gene>
    <name evidence="9" type="primary">purC</name>
    <name evidence="9" type="ORF">HMPREF9225_1086</name>
</gene>
<comment type="catalytic activity">
    <reaction evidence="7">
        <text>5-amino-1-(5-phospho-D-ribosyl)imidazole-4-carboxylate + L-aspartate + ATP = (2S)-2-[5-amino-1-(5-phospho-beta-D-ribosyl)imidazole-4-carboxamido]succinate + ADP + phosphate + 2 H(+)</text>
        <dbReference type="Rhea" id="RHEA:22628"/>
        <dbReference type="ChEBI" id="CHEBI:15378"/>
        <dbReference type="ChEBI" id="CHEBI:29991"/>
        <dbReference type="ChEBI" id="CHEBI:30616"/>
        <dbReference type="ChEBI" id="CHEBI:43474"/>
        <dbReference type="ChEBI" id="CHEBI:58443"/>
        <dbReference type="ChEBI" id="CHEBI:77657"/>
        <dbReference type="ChEBI" id="CHEBI:456216"/>
        <dbReference type="EC" id="6.3.2.6"/>
    </reaction>
</comment>
<name>E0NLY6_9FIRM</name>
<dbReference type="PANTHER" id="PTHR43599">
    <property type="entry name" value="MULTIFUNCTIONAL PROTEIN ADE2"/>
    <property type="match status" value="1"/>
</dbReference>
<dbReference type="InterPro" id="IPR028923">
    <property type="entry name" value="SAICAR_synt/ADE2_N"/>
</dbReference>
<keyword evidence="3 9" id="KW-0436">Ligase</keyword>
<keyword evidence="6" id="KW-0067">ATP-binding</keyword>
<evidence type="ECO:0000256" key="3">
    <source>
        <dbReference type="ARBA" id="ARBA00022598"/>
    </source>
</evidence>
<dbReference type="Proteomes" id="UP000003280">
    <property type="component" value="Unassembled WGS sequence"/>
</dbReference>
<comment type="caution">
    <text evidence="9">The sequence shown here is derived from an EMBL/GenBank/DDBJ whole genome shotgun (WGS) entry which is preliminary data.</text>
</comment>
<dbReference type="HOGENOM" id="CLU_061495_0_0_9"/>
<dbReference type="EC" id="6.3.2.6" evidence="2"/>
<reference evidence="9 10" key="1">
    <citation type="submission" date="2010-07" db="EMBL/GenBank/DDBJ databases">
        <authorList>
            <person name="Muzny D."/>
            <person name="Qin X."/>
            <person name="Deng J."/>
            <person name="Jiang H."/>
            <person name="Liu Y."/>
            <person name="Qu J."/>
            <person name="Song X.-Z."/>
            <person name="Zhang L."/>
            <person name="Thornton R."/>
            <person name="Coyle M."/>
            <person name="Francisco L."/>
            <person name="Jackson L."/>
            <person name="Javaid M."/>
            <person name="Korchina V."/>
            <person name="Kovar C."/>
            <person name="Mata R."/>
            <person name="Mathew T."/>
            <person name="Ngo R."/>
            <person name="Nguyen L."/>
            <person name="Nguyen N."/>
            <person name="Okwuonu G."/>
            <person name="Ongeri F."/>
            <person name="Pham C."/>
            <person name="Simmons D."/>
            <person name="Wilczek-Boney K."/>
            <person name="Hale W."/>
            <person name="Jakkamsetti A."/>
            <person name="Pham P."/>
            <person name="Ruth R."/>
            <person name="San Lucas F."/>
            <person name="Warren J."/>
            <person name="Zhang J."/>
            <person name="Zhao Z."/>
            <person name="Zhou C."/>
            <person name="Zhu D."/>
            <person name="Lee S."/>
            <person name="Bess C."/>
            <person name="Blankenburg K."/>
            <person name="Forbes L."/>
            <person name="Fu Q."/>
            <person name="Gubbala S."/>
            <person name="Hirani K."/>
            <person name="Jayaseelan J.C."/>
            <person name="Lara F."/>
            <person name="Munidasa M."/>
            <person name="Palculict T."/>
            <person name="Patil S."/>
            <person name="Pu L.-L."/>
            <person name="Saada N."/>
            <person name="Tang L."/>
            <person name="Weissenberger G."/>
            <person name="Zhu Y."/>
            <person name="Hemphill L."/>
            <person name="Shang Y."/>
            <person name="Youmans B."/>
            <person name="Ayvaz T."/>
            <person name="Ross M."/>
            <person name="Santibanez J."/>
            <person name="Aqrawi P."/>
            <person name="Gross S."/>
            <person name="Joshi V."/>
            <person name="Fowler G."/>
            <person name="Nazareth L."/>
            <person name="Reid J."/>
            <person name="Worley K."/>
            <person name="Petrosino J."/>
            <person name="Highlander S."/>
            <person name="Gibbs R."/>
        </authorList>
    </citation>
    <scope>NUCLEOTIDE SEQUENCE [LARGE SCALE GENOMIC DNA]</scope>
    <source>
        <strain evidence="9 10">ATCC BAA-1640</strain>
    </source>
</reference>
<dbReference type="InterPro" id="IPR050089">
    <property type="entry name" value="SAICAR_synthetase"/>
</dbReference>
<dbReference type="eggNOG" id="COG0152">
    <property type="taxonomic scope" value="Bacteria"/>
</dbReference>
<dbReference type="UniPathway" id="UPA00074">
    <property type="reaction ID" value="UER00131"/>
</dbReference>
<evidence type="ECO:0000313" key="10">
    <source>
        <dbReference type="Proteomes" id="UP000003280"/>
    </source>
</evidence>
<sequence length="260" mass="29475">MLCTTPKGQKPRRIGFADLSFWALLMKNFKECIMKTIYEGKTKNVLESEDGKIFLKFKDTMTGTDGVFDTGGNEVAGSIEGAGSECLKVSKFFFEKLREKNVKSHYVDSDLENNLMEVEPITIFGKGLEVITRFVAVGSFIRRYGSYIEEGASLPGYTEITLKDDDRNDPLITKEGLVDLNILTAEEYDEIVRQNLENAKIIRDILEEKGLKLYDIKLEYGRRKENGEIILIDEVSGGNMRAYKDGKYIEPLELSKYLGI</sequence>
<comment type="pathway">
    <text evidence="1">Purine metabolism; IMP biosynthesis via de novo pathway; 5-amino-1-(5-phospho-D-ribosyl)imidazole-4-carboxamide from 5-amino-1-(5-phospho-D-ribosyl)imidazole-4-carboxylate: step 1/2.</text>
</comment>
<dbReference type="Pfam" id="PF01259">
    <property type="entry name" value="SAICAR_synt"/>
    <property type="match status" value="1"/>
</dbReference>
<evidence type="ECO:0000256" key="4">
    <source>
        <dbReference type="ARBA" id="ARBA00022741"/>
    </source>
</evidence>
<dbReference type="PANTHER" id="PTHR43599:SF3">
    <property type="entry name" value="SI:DKEY-6E2.2"/>
    <property type="match status" value="1"/>
</dbReference>
<dbReference type="Gene3D" id="3.30.200.20">
    <property type="entry name" value="Phosphorylase Kinase, domain 1"/>
    <property type="match status" value="1"/>
</dbReference>
<keyword evidence="10" id="KW-1185">Reference proteome</keyword>
<dbReference type="GO" id="GO:0005524">
    <property type="term" value="F:ATP binding"/>
    <property type="evidence" value="ECO:0007669"/>
    <property type="project" value="UniProtKB-KW"/>
</dbReference>
<keyword evidence="4" id="KW-0547">Nucleotide-binding</keyword>
<evidence type="ECO:0000313" key="9">
    <source>
        <dbReference type="EMBL" id="EFM25197.1"/>
    </source>
</evidence>
<evidence type="ECO:0000256" key="2">
    <source>
        <dbReference type="ARBA" id="ARBA00012217"/>
    </source>
</evidence>
<feature type="domain" description="SAICAR synthetase/ADE2 N-terminal" evidence="8">
    <location>
        <begin position="37"/>
        <end position="248"/>
    </location>
</feature>
<dbReference type="STRING" id="862517.HMPREF9225_1086"/>
<evidence type="ECO:0000256" key="5">
    <source>
        <dbReference type="ARBA" id="ARBA00022755"/>
    </source>
</evidence>
<dbReference type="Gene3D" id="3.30.470.20">
    <property type="entry name" value="ATP-grasp fold, B domain"/>
    <property type="match status" value="1"/>
</dbReference>
<evidence type="ECO:0000256" key="6">
    <source>
        <dbReference type="ARBA" id="ARBA00022840"/>
    </source>
</evidence>
<evidence type="ECO:0000256" key="7">
    <source>
        <dbReference type="ARBA" id="ARBA00048475"/>
    </source>
</evidence>
<accession>E0NLY6</accession>
<dbReference type="GO" id="GO:0006189">
    <property type="term" value="P:'de novo' IMP biosynthetic process"/>
    <property type="evidence" value="ECO:0007669"/>
    <property type="project" value="UniProtKB-UniPathway"/>
</dbReference>
<organism evidence="9 10">
    <name type="scientific">Peptoniphilus duerdenii ATCC BAA-1640</name>
    <dbReference type="NCBI Taxonomy" id="862517"/>
    <lineage>
        <taxon>Bacteria</taxon>
        <taxon>Bacillati</taxon>
        <taxon>Bacillota</taxon>
        <taxon>Tissierellia</taxon>
        <taxon>Tissierellales</taxon>
        <taxon>Peptoniphilaceae</taxon>
        <taxon>Peptoniphilus</taxon>
    </lineage>
</organism>